<feature type="transmembrane region" description="Helical" evidence="14">
    <location>
        <begin position="190"/>
        <end position="212"/>
    </location>
</feature>
<evidence type="ECO:0000256" key="2">
    <source>
        <dbReference type="ARBA" id="ARBA00005801"/>
    </source>
</evidence>
<keyword evidence="6" id="KW-0645">Protease</keyword>
<feature type="transmembrane region" description="Helical" evidence="14">
    <location>
        <begin position="166"/>
        <end position="184"/>
    </location>
</feature>
<comment type="similarity">
    <text evidence="2">Belongs to the peptidase A24 family.</text>
</comment>
<evidence type="ECO:0000256" key="13">
    <source>
        <dbReference type="ARBA" id="ARBA00023268"/>
    </source>
</evidence>
<dbReference type="EMBL" id="CZQC01000058">
    <property type="protein sequence ID" value="CUS41976.1"/>
    <property type="molecule type" value="Genomic_DNA"/>
</dbReference>
<dbReference type="Pfam" id="PF01478">
    <property type="entry name" value="Peptidase_A24"/>
    <property type="match status" value="1"/>
</dbReference>
<dbReference type="Gene3D" id="1.20.120.1220">
    <property type="match status" value="1"/>
</dbReference>
<evidence type="ECO:0000259" key="16">
    <source>
        <dbReference type="Pfam" id="PF06750"/>
    </source>
</evidence>
<dbReference type="InterPro" id="IPR050882">
    <property type="entry name" value="Prepilin_peptidase/N-MTase"/>
</dbReference>
<dbReference type="GO" id="GO:0032259">
    <property type="term" value="P:methylation"/>
    <property type="evidence" value="ECO:0007669"/>
    <property type="project" value="UniProtKB-KW"/>
</dbReference>
<dbReference type="GO" id="GO:0006465">
    <property type="term" value="P:signal peptide processing"/>
    <property type="evidence" value="ECO:0007669"/>
    <property type="project" value="TreeGrafter"/>
</dbReference>
<keyword evidence="7 17" id="KW-0808">Transferase</keyword>
<dbReference type="GO" id="GO:0005886">
    <property type="term" value="C:plasma membrane"/>
    <property type="evidence" value="ECO:0007669"/>
    <property type="project" value="UniProtKB-SubCell"/>
</dbReference>
<evidence type="ECO:0000256" key="11">
    <source>
        <dbReference type="ARBA" id="ARBA00022989"/>
    </source>
</evidence>
<evidence type="ECO:0000256" key="5">
    <source>
        <dbReference type="ARBA" id="ARBA00022603"/>
    </source>
</evidence>
<keyword evidence="12 14" id="KW-0472">Membrane</keyword>
<evidence type="ECO:0000256" key="7">
    <source>
        <dbReference type="ARBA" id="ARBA00022679"/>
    </source>
</evidence>
<evidence type="ECO:0000313" key="17">
    <source>
        <dbReference type="EMBL" id="CUS41976.1"/>
    </source>
</evidence>
<comment type="subcellular location">
    <subcellularLocation>
        <location evidence="1">Cell inner membrane</location>
        <topology evidence="1">Multi-pass membrane protein</topology>
    </subcellularLocation>
</comment>
<dbReference type="Pfam" id="PF06750">
    <property type="entry name" value="A24_N_bact"/>
    <property type="match status" value="1"/>
</dbReference>
<gene>
    <name evidence="17" type="ORF">MGWOODY_Tha3024</name>
</gene>
<dbReference type="EC" id="3.4.23.43" evidence="17"/>
<dbReference type="PANTHER" id="PTHR30487">
    <property type="entry name" value="TYPE 4 PREPILIN-LIKE PROTEINS LEADER PEPTIDE-PROCESSING ENZYME"/>
    <property type="match status" value="1"/>
</dbReference>
<dbReference type="InterPro" id="IPR014032">
    <property type="entry name" value="Peptidase_A24A_bac"/>
</dbReference>
<proteinExistence type="inferred from homology"/>
<feature type="domain" description="Prepilin peptidase A24 N-terminal" evidence="16">
    <location>
        <begin position="23"/>
        <end position="134"/>
    </location>
</feature>
<keyword evidence="5 17" id="KW-0489">Methyltransferase</keyword>
<accession>A0A170PLX6</accession>
<evidence type="ECO:0000256" key="1">
    <source>
        <dbReference type="ARBA" id="ARBA00004429"/>
    </source>
</evidence>
<evidence type="ECO:0000256" key="10">
    <source>
        <dbReference type="ARBA" id="ARBA00022801"/>
    </source>
</evidence>
<sequence length="295" mass="32388">MFSNVFAELALLSTPWHIALVALLSLLVGSFLNVVILRLPIMMFRGWKQECQSLEDDLPDHPALKDLNKPFNLVKPDSHCPTCHAPVKAWQNIPVISYILLRGRCGKCQTKISPRYPAVEIVTALMSAVLLVQFPWGWPLAAMLVFTWLLIAMSVIDIDHQILPDTLTLGLLWLGLLVNTQGLFTDLTSAVYGAAVGYGLLWSIFWIFKLLTGKDGMGFGDFKLLAALGAWLGLSAIPVIVLLSSIVGAVVGIAGIIILGRDRQLPIPFGPYLAMAGWIAALWGNQIVEWYLSTL</sequence>
<dbReference type="PRINTS" id="PR00864">
    <property type="entry name" value="PREPILNPTASE"/>
</dbReference>
<evidence type="ECO:0000256" key="9">
    <source>
        <dbReference type="ARBA" id="ARBA00022692"/>
    </source>
</evidence>
<keyword evidence="11 14" id="KW-1133">Transmembrane helix</keyword>
<keyword evidence="9 14" id="KW-0812">Transmembrane</keyword>
<dbReference type="GO" id="GO:0004190">
    <property type="term" value="F:aspartic-type endopeptidase activity"/>
    <property type="evidence" value="ECO:0007669"/>
    <property type="project" value="UniProtKB-EC"/>
</dbReference>
<evidence type="ECO:0000256" key="6">
    <source>
        <dbReference type="ARBA" id="ARBA00022670"/>
    </source>
</evidence>
<dbReference type="FunFam" id="1.20.120.1220:FF:000001">
    <property type="entry name" value="Type 4 prepilin-like proteins leader peptide-processing enzyme"/>
    <property type="match status" value="1"/>
</dbReference>
<feature type="transmembrane region" description="Helical" evidence="14">
    <location>
        <begin position="269"/>
        <end position="292"/>
    </location>
</feature>
<dbReference type="AlphaFoldDB" id="A0A170PLX6"/>
<keyword evidence="3" id="KW-1003">Cell membrane</keyword>
<evidence type="ECO:0000259" key="15">
    <source>
        <dbReference type="Pfam" id="PF01478"/>
    </source>
</evidence>
<organism evidence="17">
    <name type="scientific">hydrothermal vent metagenome</name>
    <dbReference type="NCBI Taxonomy" id="652676"/>
    <lineage>
        <taxon>unclassified sequences</taxon>
        <taxon>metagenomes</taxon>
        <taxon>ecological metagenomes</taxon>
    </lineage>
</organism>
<feature type="domain" description="Prepilin type IV endopeptidase peptidase" evidence="15">
    <location>
        <begin position="144"/>
        <end position="253"/>
    </location>
</feature>
<dbReference type="PANTHER" id="PTHR30487:SF0">
    <property type="entry name" value="PREPILIN LEADER PEPTIDASE_N-METHYLTRANSFERASE-RELATED"/>
    <property type="match status" value="1"/>
</dbReference>
<name>A0A170PLX6_9ZZZZ</name>
<feature type="transmembrane region" description="Helical" evidence="14">
    <location>
        <begin position="224"/>
        <end position="257"/>
    </location>
</feature>
<keyword evidence="10 17" id="KW-0378">Hydrolase</keyword>
<dbReference type="GO" id="GO:0008168">
    <property type="term" value="F:methyltransferase activity"/>
    <property type="evidence" value="ECO:0007669"/>
    <property type="project" value="UniProtKB-KW"/>
</dbReference>
<keyword evidence="8" id="KW-0949">S-adenosyl-L-methionine</keyword>
<evidence type="ECO:0000256" key="14">
    <source>
        <dbReference type="SAM" id="Phobius"/>
    </source>
</evidence>
<keyword evidence="13" id="KW-0511">Multifunctional enzyme</keyword>
<evidence type="ECO:0000256" key="8">
    <source>
        <dbReference type="ARBA" id="ARBA00022691"/>
    </source>
</evidence>
<reference evidence="17" key="1">
    <citation type="submission" date="2015-10" db="EMBL/GenBank/DDBJ databases">
        <authorList>
            <person name="Gilbert D.G."/>
        </authorList>
    </citation>
    <scope>NUCLEOTIDE SEQUENCE</scope>
</reference>
<keyword evidence="4" id="KW-0997">Cell inner membrane</keyword>
<evidence type="ECO:0000256" key="3">
    <source>
        <dbReference type="ARBA" id="ARBA00022475"/>
    </source>
</evidence>
<dbReference type="InterPro" id="IPR000045">
    <property type="entry name" value="Prepilin_IV_endopep_pep"/>
</dbReference>
<feature type="transmembrane region" description="Helical" evidence="14">
    <location>
        <begin position="140"/>
        <end position="159"/>
    </location>
</feature>
<feature type="transmembrane region" description="Helical" evidence="14">
    <location>
        <begin position="16"/>
        <end position="39"/>
    </location>
</feature>
<evidence type="ECO:0000256" key="12">
    <source>
        <dbReference type="ARBA" id="ARBA00023136"/>
    </source>
</evidence>
<evidence type="ECO:0000256" key="4">
    <source>
        <dbReference type="ARBA" id="ARBA00022519"/>
    </source>
</evidence>
<dbReference type="InterPro" id="IPR010627">
    <property type="entry name" value="Prepilin_pept_A24_N"/>
</dbReference>
<protein>
    <submittedName>
        <fullName evidence="17">Leader peptidase (Prepilin peptidase) / N-methyltransferase</fullName>
        <ecNumber evidence="17">3.4.23.43</ecNumber>
    </submittedName>
</protein>